<dbReference type="PANTHER" id="PTHR19879:SF9">
    <property type="entry name" value="TRANSCRIPTION INITIATION FACTOR TFIID SUBUNIT 5"/>
    <property type="match status" value="1"/>
</dbReference>
<keyword evidence="2" id="KW-0677">Repeat</keyword>
<dbReference type="InterPro" id="IPR019775">
    <property type="entry name" value="WD40_repeat_CS"/>
</dbReference>
<dbReference type="OrthoDB" id="2325716at2759"/>
<feature type="non-terminal residue" evidence="4">
    <location>
        <position position="318"/>
    </location>
</feature>
<reference evidence="6" key="1">
    <citation type="submission" date="2012-12" db="EMBL/GenBank/DDBJ databases">
        <authorList>
            <person name="Hellsten U."/>
            <person name="Grimwood J."/>
            <person name="Chapman J.A."/>
            <person name="Shapiro H."/>
            <person name="Aerts A."/>
            <person name="Otillar R.P."/>
            <person name="Terry A.Y."/>
            <person name="Boore J.L."/>
            <person name="Simakov O."/>
            <person name="Marletaz F."/>
            <person name="Cho S.-J."/>
            <person name="Edsinger-Gonzales E."/>
            <person name="Havlak P."/>
            <person name="Kuo D.-H."/>
            <person name="Larsson T."/>
            <person name="Lv J."/>
            <person name="Arendt D."/>
            <person name="Savage R."/>
            <person name="Osoegawa K."/>
            <person name="de Jong P."/>
            <person name="Lindberg D.R."/>
            <person name="Seaver E.C."/>
            <person name="Weisblat D.A."/>
            <person name="Putnam N.H."/>
            <person name="Grigoriev I.V."/>
            <person name="Rokhsar D.S."/>
        </authorList>
    </citation>
    <scope>NUCLEOTIDE SEQUENCE</scope>
    <source>
        <strain evidence="6">I ESC-2004</strain>
    </source>
</reference>
<protein>
    <submittedName>
        <fullName evidence="4 5">Uncharacterized protein</fullName>
    </submittedName>
</protein>
<dbReference type="AlphaFoldDB" id="R7TAI6"/>
<sequence>SDIFSTDSLPQAIVFDQRPIEIEDPCEMTLQGHTNGVRMCRYSPQGDLIVSAAEDASLRVWDAFSGAEIMQVANLPGPNRPTLADPYHGERPICFSGDGRLVATGSEDGWLQVWDLTGAQAHSAKSHSTGITGLSYSPDNSTIASCSKDKTVKFWCASSYKLKYHVTLSGEALSLSYSPDGHKLAVSMHNVGDDSKVTLWNAINGKAFDRLTGHKGWIWGITFNKNAKVLISCSSDRTLKVWNMDSKTLIASLGGHTHRAPISRTTLSPDGSLLACGSLSGEISIWNSSSLVQLHTLKRHYSHIKALLFSPDGQHLVS</sequence>
<organism evidence="4">
    <name type="scientific">Capitella teleta</name>
    <name type="common">Polychaete worm</name>
    <dbReference type="NCBI Taxonomy" id="283909"/>
    <lineage>
        <taxon>Eukaryota</taxon>
        <taxon>Metazoa</taxon>
        <taxon>Spiralia</taxon>
        <taxon>Lophotrochozoa</taxon>
        <taxon>Annelida</taxon>
        <taxon>Polychaeta</taxon>
        <taxon>Sedentaria</taxon>
        <taxon>Scolecida</taxon>
        <taxon>Capitellidae</taxon>
        <taxon>Capitella</taxon>
    </lineage>
</organism>
<feature type="repeat" description="WD" evidence="3">
    <location>
        <begin position="255"/>
        <end position="296"/>
    </location>
</feature>
<keyword evidence="6" id="KW-1185">Reference proteome</keyword>
<dbReference type="PROSITE" id="PS50294">
    <property type="entry name" value="WD_REPEATS_REGION"/>
    <property type="match status" value="3"/>
</dbReference>
<dbReference type="STRING" id="283909.R7TAI6"/>
<dbReference type="InterPro" id="IPR036322">
    <property type="entry name" value="WD40_repeat_dom_sf"/>
</dbReference>
<evidence type="ECO:0000256" key="3">
    <source>
        <dbReference type="PROSITE-ProRule" id="PRU00221"/>
    </source>
</evidence>
<feature type="repeat" description="WD" evidence="3">
    <location>
        <begin position="93"/>
        <end position="124"/>
    </location>
</feature>
<name>R7TAI6_CAPTE</name>
<evidence type="ECO:0000313" key="4">
    <source>
        <dbReference type="EMBL" id="ELT90719.1"/>
    </source>
</evidence>
<dbReference type="PROSITE" id="PS50082">
    <property type="entry name" value="WD_REPEATS_2"/>
    <property type="match status" value="5"/>
</dbReference>
<feature type="repeat" description="WD" evidence="3">
    <location>
        <begin position="30"/>
        <end position="71"/>
    </location>
</feature>
<dbReference type="InterPro" id="IPR020472">
    <property type="entry name" value="WD40_PAC1"/>
</dbReference>
<dbReference type="PRINTS" id="PR00320">
    <property type="entry name" value="GPROTEINBRPT"/>
</dbReference>
<evidence type="ECO:0000256" key="1">
    <source>
        <dbReference type="ARBA" id="ARBA00022574"/>
    </source>
</evidence>
<dbReference type="EMBL" id="AMQN01014196">
    <property type="status" value="NOT_ANNOTATED_CDS"/>
    <property type="molecule type" value="Genomic_DNA"/>
</dbReference>
<dbReference type="HOGENOM" id="CLU_000288_57_33_1"/>
<reference evidence="5" key="3">
    <citation type="submission" date="2015-06" db="UniProtKB">
        <authorList>
            <consortium name="EnsemblMetazoa"/>
        </authorList>
    </citation>
    <scope>IDENTIFICATION</scope>
</reference>
<dbReference type="CDD" id="cd00200">
    <property type="entry name" value="WD40"/>
    <property type="match status" value="1"/>
</dbReference>
<dbReference type="Proteomes" id="UP000014760">
    <property type="component" value="Unassembled WGS sequence"/>
</dbReference>
<feature type="non-terminal residue" evidence="4">
    <location>
        <position position="1"/>
    </location>
</feature>
<dbReference type="Pfam" id="PF00400">
    <property type="entry name" value="WD40"/>
    <property type="match status" value="7"/>
</dbReference>
<dbReference type="Gene3D" id="2.130.10.10">
    <property type="entry name" value="YVTN repeat-like/Quinoprotein amine dehydrogenase"/>
    <property type="match status" value="3"/>
</dbReference>
<accession>R7TAI6</accession>
<feature type="repeat" description="WD" evidence="3">
    <location>
        <begin position="211"/>
        <end position="252"/>
    </location>
</feature>
<reference evidence="4 6" key="2">
    <citation type="journal article" date="2013" name="Nature">
        <title>Insights into bilaterian evolution from three spiralian genomes.</title>
        <authorList>
            <person name="Simakov O."/>
            <person name="Marletaz F."/>
            <person name="Cho S.J."/>
            <person name="Edsinger-Gonzales E."/>
            <person name="Havlak P."/>
            <person name="Hellsten U."/>
            <person name="Kuo D.H."/>
            <person name="Larsson T."/>
            <person name="Lv J."/>
            <person name="Arendt D."/>
            <person name="Savage R."/>
            <person name="Osoegawa K."/>
            <person name="de Jong P."/>
            <person name="Grimwood J."/>
            <person name="Chapman J.A."/>
            <person name="Shapiro H."/>
            <person name="Aerts A."/>
            <person name="Otillar R.P."/>
            <person name="Terry A.Y."/>
            <person name="Boore J.L."/>
            <person name="Grigoriev I.V."/>
            <person name="Lindberg D.R."/>
            <person name="Seaver E.C."/>
            <person name="Weisblat D.A."/>
            <person name="Putnam N.H."/>
            <person name="Rokhsar D.S."/>
        </authorList>
    </citation>
    <scope>NUCLEOTIDE SEQUENCE</scope>
    <source>
        <strain evidence="4 6">I ESC-2004</strain>
    </source>
</reference>
<dbReference type="InterPro" id="IPR001680">
    <property type="entry name" value="WD40_rpt"/>
</dbReference>
<evidence type="ECO:0000256" key="2">
    <source>
        <dbReference type="ARBA" id="ARBA00022737"/>
    </source>
</evidence>
<evidence type="ECO:0000313" key="6">
    <source>
        <dbReference type="Proteomes" id="UP000014760"/>
    </source>
</evidence>
<dbReference type="OMA" id="YSRITIW"/>
<evidence type="ECO:0000313" key="5">
    <source>
        <dbReference type="EnsemblMetazoa" id="CapteP53852"/>
    </source>
</evidence>
<feature type="repeat" description="WD" evidence="3">
    <location>
        <begin position="124"/>
        <end position="155"/>
    </location>
</feature>
<dbReference type="SUPFAM" id="SSF50978">
    <property type="entry name" value="WD40 repeat-like"/>
    <property type="match status" value="1"/>
</dbReference>
<dbReference type="EnsemblMetazoa" id="CapteT53852">
    <property type="protein sequence ID" value="CapteP53852"/>
    <property type="gene ID" value="CapteG53852"/>
</dbReference>
<dbReference type="InterPro" id="IPR015943">
    <property type="entry name" value="WD40/YVTN_repeat-like_dom_sf"/>
</dbReference>
<dbReference type="PANTHER" id="PTHR19879">
    <property type="entry name" value="TRANSCRIPTION INITIATION FACTOR TFIID"/>
    <property type="match status" value="1"/>
</dbReference>
<dbReference type="PROSITE" id="PS00678">
    <property type="entry name" value="WD_REPEATS_1"/>
    <property type="match status" value="2"/>
</dbReference>
<keyword evidence="1 3" id="KW-0853">WD repeat</keyword>
<dbReference type="SMART" id="SM00320">
    <property type="entry name" value="WD40"/>
    <property type="match status" value="6"/>
</dbReference>
<dbReference type="EMBL" id="KB310797">
    <property type="protein sequence ID" value="ELT90719.1"/>
    <property type="molecule type" value="Genomic_DNA"/>
</dbReference>
<proteinExistence type="predicted"/>
<gene>
    <name evidence="4" type="ORF">CAPTEDRAFT_53852</name>
</gene>